<evidence type="ECO:0000256" key="2">
    <source>
        <dbReference type="ARBA" id="ARBA00022448"/>
    </source>
</evidence>
<keyword evidence="19" id="KW-0968">Cytoplasmic vesicle</keyword>
<dbReference type="GO" id="GO:0045211">
    <property type="term" value="C:postsynaptic membrane"/>
    <property type="evidence" value="ECO:0007669"/>
    <property type="project" value="UniProtKB-SubCell"/>
</dbReference>
<evidence type="ECO:0000256" key="7">
    <source>
        <dbReference type="ARBA" id="ARBA00022989"/>
    </source>
</evidence>
<keyword evidence="18" id="KW-0407">Ion channel</keyword>
<dbReference type="OrthoDB" id="8890589at2759"/>
<comment type="subcellular location">
    <subcellularLocation>
        <location evidence="1">Cytoplasmic vesicle</location>
    </subcellularLocation>
    <subcellularLocation>
        <location evidence="20">Postsynaptic cell membrane</location>
        <topology evidence="20">Multi-pass membrane protein</topology>
    </subcellularLocation>
</comment>
<evidence type="ECO:0000256" key="14">
    <source>
        <dbReference type="ARBA" id="ARBA00023180"/>
    </source>
</evidence>
<organism evidence="28">
    <name type="scientific">Cyprinus carpio</name>
    <name type="common">Common carp</name>
    <dbReference type="NCBI Taxonomy" id="7962"/>
    <lineage>
        <taxon>Eukaryota</taxon>
        <taxon>Metazoa</taxon>
        <taxon>Chordata</taxon>
        <taxon>Craniata</taxon>
        <taxon>Vertebrata</taxon>
        <taxon>Euteleostomi</taxon>
        <taxon>Actinopterygii</taxon>
        <taxon>Neopterygii</taxon>
        <taxon>Teleostei</taxon>
        <taxon>Ostariophysi</taxon>
        <taxon>Cypriniformes</taxon>
        <taxon>Cyprinidae</taxon>
        <taxon>Cyprininae</taxon>
        <taxon>Cyprinus</taxon>
    </lineage>
</organism>
<keyword evidence="6" id="KW-0732">Signal</keyword>
<dbReference type="FunFam" id="1.20.58.390:FF:000097">
    <property type="entry name" value="Gamma-aminobutyric acid (GABA) A receptor, beta 2"/>
    <property type="match status" value="1"/>
</dbReference>
<keyword evidence="3" id="KW-1003">Cell membrane</keyword>
<evidence type="ECO:0000256" key="11">
    <source>
        <dbReference type="ARBA" id="ARBA00023157"/>
    </source>
</evidence>
<evidence type="ECO:0000256" key="22">
    <source>
        <dbReference type="ARBA" id="ARBA00039951"/>
    </source>
</evidence>
<dbReference type="GO" id="GO:0005230">
    <property type="term" value="F:extracellular ligand-gated monoatomic ion channel activity"/>
    <property type="evidence" value="ECO:0007669"/>
    <property type="project" value="InterPro"/>
</dbReference>
<keyword evidence="12" id="KW-0675">Receptor</keyword>
<keyword evidence="2" id="KW-0813">Transport</keyword>
<evidence type="ECO:0000256" key="16">
    <source>
        <dbReference type="ARBA" id="ARBA00023257"/>
    </source>
</evidence>
<evidence type="ECO:0000313" key="28">
    <source>
        <dbReference type="RefSeq" id="XP_042567158.1"/>
    </source>
</evidence>
<dbReference type="NCBIfam" id="TIGR00860">
    <property type="entry name" value="LIC"/>
    <property type="match status" value="1"/>
</dbReference>
<dbReference type="KEGG" id="ccar:109086806"/>
<evidence type="ECO:0000256" key="8">
    <source>
        <dbReference type="ARBA" id="ARBA00023018"/>
    </source>
</evidence>
<dbReference type="Pfam" id="PF02931">
    <property type="entry name" value="Neur_chan_LBD"/>
    <property type="match status" value="1"/>
</dbReference>
<feature type="transmembrane region" description="Helical" evidence="25">
    <location>
        <begin position="47"/>
        <end position="65"/>
    </location>
</feature>
<dbReference type="Proteomes" id="UP001155660">
    <property type="component" value="Chromosome A21"/>
</dbReference>
<keyword evidence="8" id="KW-0770">Synapse</keyword>
<evidence type="ECO:0000256" key="21">
    <source>
        <dbReference type="ARBA" id="ARBA00038185"/>
    </source>
</evidence>
<sequence length="559" mass="64405">MLRWSMHACAPQWNYCTARSKLDLLCLHGNQKTYKSMAIFRIRQKSFVRVWTFTVIVAVVCAQSVNDPSNMSIVKETVDRLLKGYDIRLRPDFGGPPVGVGMNIDIASIDMVSEVNMDYTLTMYFQQAWRDKRLSYSEIPLNLTLDNRVADQLWVPDTYFLNDKKSFVHGVTVKNRMIRLHPDGTVLYGLRITTTAACMMDLRRYPLDEQNCTLEIESYGYTTDDIEFYWRGGDHAVTGVERIELPQFSIVDYKLISKNVVFSTGSYPRLSLSFKLKRNIGYFILQTYMPSILITILSWVSFWINYDASAARVALGITTVLTMTTINTHLRETLPKIPYVKAIDMYLMGCFVFVFLALLEYALVNYIFFGRGPQRQKKAAEKASTANNEKMRMEPNKWLVGNVVQRDDALYARMKQRDIDAHDSMWEPIFVDDAALGLGDSKNKMDPHENILLSPLEIKNEIGTSELTLGLGDPRATMLAFDSTSLQYRKAGLARHNFGRNALERHVAQKKSRLRRRTSQLKITIPDLTDVNSIDKWSRMIFPTVFSFFNVVYWLYYIN</sequence>
<dbReference type="PROSITE" id="PS00236">
    <property type="entry name" value="NEUROTR_ION_CHANNEL"/>
    <property type="match status" value="1"/>
</dbReference>
<dbReference type="CDD" id="cd19053">
    <property type="entry name" value="LGIC_TM_GABAAR_beta"/>
    <property type="match status" value="1"/>
</dbReference>
<evidence type="ECO:0000256" key="9">
    <source>
        <dbReference type="ARBA" id="ARBA00023065"/>
    </source>
</evidence>
<dbReference type="AlphaFoldDB" id="A0A9Q9ZMQ7"/>
<dbReference type="RefSeq" id="XP_042567158.1">
    <property type="nucleotide sequence ID" value="XM_042711224.1"/>
</dbReference>
<evidence type="ECO:0000256" key="5">
    <source>
        <dbReference type="ARBA" id="ARBA00022692"/>
    </source>
</evidence>
<feature type="domain" description="Neurotransmitter-gated ion-channel transmembrane" evidence="27">
    <location>
        <begin position="287"/>
        <end position="554"/>
    </location>
</feature>
<feature type="transmembrane region" description="Helical" evidence="25">
    <location>
        <begin position="280"/>
        <end position="302"/>
    </location>
</feature>
<name>A0A9Q9ZMQ7_CYPCA</name>
<evidence type="ECO:0000256" key="15">
    <source>
        <dbReference type="ARBA" id="ARBA00023214"/>
    </source>
</evidence>
<dbReference type="GO" id="GO:0004888">
    <property type="term" value="F:transmembrane signaling receptor activity"/>
    <property type="evidence" value="ECO:0007669"/>
    <property type="project" value="InterPro"/>
</dbReference>
<evidence type="ECO:0000256" key="18">
    <source>
        <dbReference type="ARBA" id="ARBA00023303"/>
    </source>
</evidence>
<dbReference type="GO" id="GO:0005254">
    <property type="term" value="F:chloride channel activity"/>
    <property type="evidence" value="ECO:0007669"/>
    <property type="project" value="UniProtKB-KW"/>
</dbReference>
<dbReference type="InterPro" id="IPR006202">
    <property type="entry name" value="Neur_chan_lig-bd"/>
</dbReference>
<evidence type="ECO:0000259" key="26">
    <source>
        <dbReference type="Pfam" id="PF02931"/>
    </source>
</evidence>
<keyword evidence="5 25" id="KW-0812">Transmembrane</keyword>
<evidence type="ECO:0000256" key="20">
    <source>
        <dbReference type="ARBA" id="ARBA00034104"/>
    </source>
</evidence>
<evidence type="ECO:0000256" key="4">
    <source>
        <dbReference type="ARBA" id="ARBA00022553"/>
    </source>
</evidence>
<evidence type="ECO:0000256" key="13">
    <source>
        <dbReference type="ARBA" id="ARBA00023173"/>
    </source>
</evidence>
<dbReference type="GO" id="GO:0034707">
    <property type="term" value="C:chloride channel complex"/>
    <property type="evidence" value="ECO:0007669"/>
    <property type="project" value="UniProtKB-KW"/>
</dbReference>
<dbReference type="GeneID" id="109086806"/>
<accession>A0A9Q9ZMQ7</accession>
<feature type="domain" description="Neurotransmitter-gated ion-channel ligand-binding" evidence="26">
    <location>
        <begin position="76"/>
        <end position="279"/>
    </location>
</feature>
<evidence type="ECO:0000256" key="24">
    <source>
        <dbReference type="ARBA" id="ARBA00046719"/>
    </source>
</evidence>
<evidence type="ECO:0000259" key="27">
    <source>
        <dbReference type="Pfam" id="PF02932"/>
    </source>
</evidence>
<evidence type="ECO:0000256" key="6">
    <source>
        <dbReference type="ARBA" id="ARBA00022729"/>
    </source>
</evidence>
<dbReference type="FunFam" id="2.70.170.10:FF:000004">
    <property type="entry name" value="Gamma-aminobutyric acid receptor subunit beta-2 isoform A"/>
    <property type="match status" value="1"/>
</dbReference>
<feature type="transmembrane region" description="Helical" evidence="25">
    <location>
        <begin position="540"/>
        <end position="558"/>
    </location>
</feature>
<keyword evidence="4" id="KW-0597">Phosphoprotein</keyword>
<dbReference type="PANTHER" id="PTHR18945">
    <property type="entry name" value="NEUROTRANSMITTER GATED ION CHANNEL"/>
    <property type="match status" value="1"/>
</dbReference>
<dbReference type="InterPro" id="IPR018000">
    <property type="entry name" value="Neurotransmitter_ion_chnl_CS"/>
</dbReference>
<evidence type="ECO:0000256" key="25">
    <source>
        <dbReference type="SAM" id="Phobius"/>
    </source>
</evidence>
<evidence type="ECO:0000256" key="3">
    <source>
        <dbReference type="ARBA" id="ARBA00022475"/>
    </source>
</evidence>
<evidence type="ECO:0000256" key="19">
    <source>
        <dbReference type="ARBA" id="ARBA00023329"/>
    </source>
</evidence>
<dbReference type="GO" id="GO:0031410">
    <property type="term" value="C:cytoplasmic vesicle"/>
    <property type="evidence" value="ECO:0007669"/>
    <property type="project" value="UniProtKB-SubCell"/>
</dbReference>
<keyword evidence="11" id="KW-1015">Disulfide bond</keyword>
<keyword evidence="17" id="KW-1071">Ligand-gated ion channel</keyword>
<dbReference type="InterPro" id="IPR006029">
    <property type="entry name" value="Neurotrans-gated_channel_TM"/>
</dbReference>
<comment type="similarity">
    <text evidence="21">Belongs to the ligand-gated ion channel (TC 1.A.9) family. Gamma-aminobutyric acid receptor (TC 1.A.9.5) subfamily. GABRB2 sub-subfamily.</text>
</comment>
<dbReference type="GO" id="GO:0007268">
    <property type="term" value="P:chemical synaptic transmission"/>
    <property type="evidence" value="ECO:0007669"/>
    <property type="project" value="UniProtKB-ARBA"/>
</dbReference>
<keyword evidence="14" id="KW-0325">Glycoprotein</keyword>
<dbReference type="CDD" id="cd18999">
    <property type="entry name" value="LGIC_ECD_GABAAR_B"/>
    <property type="match status" value="1"/>
</dbReference>
<evidence type="ECO:0000256" key="17">
    <source>
        <dbReference type="ARBA" id="ARBA00023286"/>
    </source>
</evidence>
<keyword evidence="15" id="KW-0868">Chloride</keyword>
<dbReference type="InterPro" id="IPR006201">
    <property type="entry name" value="Neur_channel"/>
</dbReference>
<protein>
    <recommendedName>
        <fullName evidence="22">Gamma-aminobutyric acid receptor subunit beta-2</fullName>
    </recommendedName>
    <alternativeName>
        <fullName evidence="23">GABA(A) receptor subunit beta-2</fullName>
    </alternativeName>
</protein>
<keyword evidence="13" id="KW-0869">Chloride channel</keyword>
<evidence type="ECO:0000256" key="10">
    <source>
        <dbReference type="ARBA" id="ARBA00023136"/>
    </source>
</evidence>
<evidence type="ECO:0000256" key="23">
    <source>
        <dbReference type="ARBA" id="ARBA00043035"/>
    </source>
</evidence>
<dbReference type="Pfam" id="PF02932">
    <property type="entry name" value="Neur_chan_memb"/>
    <property type="match status" value="1"/>
</dbReference>
<keyword evidence="7 25" id="KW-1133">Transmembrane helix</keyword>
<feature type="transmembrane region" description="Helical" evidence="25">
    <location>
        <begin position="309"/>
        <end position="326"/>
    </location>
</feature>
<comment type="subunit">
    <text evidence="24">Heteropentamer, formed by a combination of alpha (GABRA1-6), beta (GABRB1-3), gamma (GABRG1-3), delta (GABRD), epsilon (GABRE), rho (GABRR1-3), pi (GABRP) and theta (GABRQ) chains, each subunit exhibiting distinct physiological and pharmacological properties. Interacts with UBQLN1. May interact with KIF21B. Identified in a complex of 720 kDa composed of LHFPL4, NLGN2, GABRA1, GABRB2, GABRG2 and GABRB3.</text>
</comment>
<gene>
    <name evidence="28" type="primary">LOC109086806</name>
</gene>
<evidence type="ECO:0000256" key="1">
    <source>
        <dbReference type="ARBA" id="ARBA00004541"/>
    </source>
</evidence>
<keyword evidence="9" id="KW-0406">Ion transport</keyword>
<evidence type="ECO:0000256" key="12">
    <source>
        <dbReference type="ARBA" id="ARBA00023170"/>
    </source>
</evidence>
<feature type="transmembrane region" description="Helical" evidence="25">
    <location>
        <begin position="346"/>
        <end position="368"/>
    </location>
</feature>
<reference evidence="28" key="1">
    <citation type="submission" date="2025-08" db="UniProtKB">
        <authorList>
            <consortium name="RefSeq"/>
        </authorList>
    </citation>
    <scope>IDENTIFICATION</scope>
    <source>
        <tissue evidence="28">Muscle</tissue>
    </source>
</reference>
<keyword evidence="10 25" id="KW-0472">Membrane</keyword>
<proteinExistence type="inferred from homology"/>
<keyword evidence="16" id="KW-0628">Postsynaptic cell membrane</keyword>
<dbReference type="GO" id="GO:1904862">
    <property type="term" value="P:inhibitory synapse assembly"/>
    <property type="evidence" value="ECO:0007669"/>
    <property type="project" value="UniProtKB-ARBA"/>
</dbReference>